<dbReference type="STRING" id="155865.SAMN05216515_101146"/>
<dbReference type="RefSeq" id="WP_090469617.1">
    <property type="nucleotide sequence ID" value="NZ_CACVNK010000064.1"/>
</dbReference>
<evidence type="ECO:0008006" key="3">
    <source>
        <dbReference type="Google" id="ProtNLM"/>
    </source>
</evidence>
<keyword evidence="2" id="KW-1185">Reference proteome</keyword>
<evidence type="ECO:0000313" key="2">
    <source>
        <dbReference type="Proteomes" id="UP000198817"/>
    </source>
</evidence>
<name>A0A1I7FAZ9_9FIRM</name>
<organism evidence="1 2">
    <name type="scientific">Eubacterium pyruvativorans</name>
    <dbReference type="NCBI Taxonomy" id="155865"/>
    <lineage>
        <taxon>Bacteria</taxon>
        <taxon>Bacillati</taxon>
        <taxon>Bacillota</taxon>
        <taxon>Clostridia</taxon>
        <taxon>Eubacteriales</taxon>
        <taxon>Eubacteriaceae</taxon>
        <taxon>Eubacterium</taxon>
    </lineage>
</organism>
<accession>A0A1I7FAZ9</accession>
<dbReference type="OrthoDB" id="1654682at2"/>
<sequence>MTKNELKKYVEALIAAPSCCPEAKDAGEKYLAALGTEEEAAAGKNLLAELEMDITTIDDLLAMLGSDAGKQFFGEEKAAAMTVHAEEIKAAGAKYCDCPACAAAEVILNNRDVVLA</sequence>
<proteinExistence type="predicted"/>
<dbReference type="AlphaFoldDB" id="A0A1I7FAZ9"/>
<gene>
    <name evidence="1" type="ORF">SAMN05216508_10221</name>
</gene>
<protein>
    <recommendedName>
        <fullName evidence="3">Molecular chaperone Hsp90</fullName>
    </recommendedName>
</protein>
<reference evidence="1 2" key="1">
    <citation type="submission" date="2016-10" db="EMBL/GenBank/DDBJ databases">
        <authorList>
            <person name="de Groot N.N."/>
        </authorList>
    </citation>
    <scope>NUCLEOTIDE SEQUENCE [LARGE SCALE GENOMIC DNA]</scope>
    <source>
        <strain evidence="1 2">KHGC13</strain>
    </source>
</reference>
<evidence type="ECO:0000313" key="1">
    <source>
        <dbReference type="EMBL" id="SFU33370.1"/>
    </source>
</evidence>
<dbReference type="EMBL" id="FPBT01000002">
    <property type="protein sequence ID" value="SFU33370.1"/>
    <property type="molecule type" value="Genomic_DNA"/>
</dbReference>
<dbReference type="Proteomes" id="UP000198817">
    <property type="component" value="Unassembled WGS sequence"/>
</dbReference>